<evidence type="ECO:0000313" key="2">
    <source>
        <dbReference type="EMBL" id="SVE58763.1"/>
    </source>
</evidence>
<sequence length="105" mass="11699">MMIGELRCVAPEDAIEDEGLSMDQASTQQTPSSQREWDNRRENDCDLAISLLGQGECCDGCHREWMREHYAVVLEGEKLLVCHILSDLIKADGGASDEDTARRCA</sequence>
<gene>
    <name evidence="2" type="ORF">METZ01_LOCUS511617</name>
</gene>
<name>A0A383EQM0_9ZZZZ</name>
<protein>
    <submittedName>
        <fullName evidence="2">Uncharacterized protein</fullName>
    </submittedName>
</protein>
<feature type="non-terminal residue" evidence="2">
    <location>
        <position position="105"/>
    </location>
</feature>
<feature type="compositionally biased region" description="Polar residues" evidence="1">
    <location>
        <begin position="23"/>
        <end position="34"/>
    </location>
</feature>
<evidence type="ECO:0000256" key="1">
    <source>
        <dbReference type="SAM" id="MobiDB-lite"/>
    </source>
</evidence>
<dbReference type="EMBL" id="UINC01227747">
    <property type="protein sequence ID" value="SVE58763.1"/>
    <property type="molecule type" value="Genomic_DNA"/>
</dbReference>
<organism evidence="2">
    <name type="scientific">marine metagenome</name>
    <dbReference type="NCBI Taxonomy" id="408172"/>
    <lineage>
        <taxon>unclassified sequences</taxon>
        <taxon>metagenomes</taxon>
        <taxon>ecological metagenomes</taxon>
    </lineage>
</organism>
<reference evidence="2" key="1">
    <citation type="submission" date="2018-05" db="EMBL/GenBank/DDBJ databases">
        <authorList>
            <person name="Lanie J.A."/>
            <person name="Ng W.-L."/>
            <person name="Kazmierczak K.M."/>
            <person name="Andrzejewski T.M."/>
            <person name="Davidsen T.M."/>
            <person name="Wayne K.J."/>
            <person name="Tettelin H."/>
            <person name="Glass J.I."/>
            <person name="Rusch D."/>
            <person name="Podicherti R."/>
            <person name="Tsui H.-C.T."/>
            <person name="Winkler M.E."/>
        </authorList>
    </citation>
    <scope>NUCLEOTIDE SEQUENCE</scope>
</reference>
<accession>A0A383EQM0</accession>
<proteinExistence type="predicted"/>
<dbReference type="AlphaFoldDB" id="A0A383EQM0"/>
<feature type="region of interest" description="Disordered" evidence="1">
    <location>
        <begin position="17"/>
        <end position="39"/>
    </location>
</feature>